<reference evidence="1 2" key="1">
    <citation type="submission" date="2018-10" db="EMBL/GenBank/DDBJ databases">
        <authorList>
            <person name="Garlena R.A."/>
            <person name="Russell D.A."/>
            <person name="Pope W.H."/>
            <person name="Jacobs-Sera D."/>
            <person name="Hatfull G.F."/>
        </authorList>
    </citation>
    <scope>NUCLEOTIDE SEQUENCE [LARGE SCALE GENOMIC DNA]</scope>
</reference>
<dbReference type="SUPFAM" id="SSF56563">
    <property type="entry name" value="Major capsid protein gp5"/>
    <property type="match status" value="1"/>
</dbReference>
<evidence type="ECO:0000313" key="2">
    <source>
        <dbReference type="Proteomes" id="UP000280243"/>
    </source>
</evidence>
<accession>A0A3G3LZT0</accession>
<dbReference type="Pfam" id="PF25209">
    <property type="entry name" value="Phage_capsid_4"/>
    <property type="match status" value="1"/>
</dbReference>
<dbReference type="EMBL" id="MK016497">
    <property type="protein sequence ID" value="AYQ99635.1"/>
    <property type="molecule type" value="Genomic_DNA"/>
</dbReference>
<proteinExistence type="predicted"/>
<protein>
    <submittedName>
        <fullName evidence="1">Major capsid protein</fullName>
    </submittedName>
</protein>
<gene>
    <name evidence="1" type="primary">11</name>
    <name evidence="1" type="ORF">PBI_JOHANN_11</name>
</gene>
<sequence length="287" mass="30302">MATTVATDLIVPEVWGPMVMKAALARAVMVPLATTDTTLEGQPGDTIQWPTYGYIGDAVDTAETDAIVPVKLTTDSSDATIKEATKGVELTDKAVLTAMGNPTQEALRQLGLSTARKFDADLHASALAGIPAGQVVTADELTWDAVTVAIGKFGDEWDPTDMAALVVHSDVHGTLLRDPRFQDLASIGSNAVLRGQVGAIGGVPIVVSNRVTKSGTAGSERYRNLFIRKGALLFVRKRAAIIERDRDILRRTTVVTTNAHYGTKRVDDAGIVEINTGAAEPDLVAGA</sequence>
<dbReference type="NCBIfam" id="TIGR04387">
    <property type="entry name" value="capsid_maj_N4"/>
    <property type="match status" value="1"/>
</dbReference>
<name>A0A3G3LZT0_9CAUD</name>
<evidence type="ECO:0000313" key="1">
    <source>
        <dbReference type="EMBL" id="AYQ99635.1"/>
    </source>
</evidence>
<dbReference type="Proteomes" id="UP000280243">
    <property type="component" value="Segment"/>
</dbReference>
<organism evidence="1 2">
    <name type="scientific">Microbacterium phage Johann</name>
    <dbReference type="NCBI Taxonomy" id="2484207"/>
    <lineage>
        <taxon>Viruses</taxon>
        <taxon>Duplodnaviria</taxon>
        <taxon>Heunggongvirae</taxon>
        <taxon>Uroviricota</taxon>
        <taxon>Caudoviricetes</taxon>
        <taxon>Goodmanvirus</taxon>
        <taxon>Goodmanvirus goodman</taxon>
    </lineage>
</organism>